<feature type="domain" description="HTH luxR-type" evidence="4">
    <location>
        <begin position="46"/>
        <end position="111"/>
    </location>
</feature>
<dbReference type="InterPro" id="IPR016032">
    <property type="entry name" value="Sig_transdc_resp-reg_C-effctor"/>
</dbReference>
<proteinExistence type="predicted"/>
<dbReference type="SMART" id="SM00421">
    <property type="entry name" value="HTH_LUXR"/>
    <property type="match status" value="1"/>
</dbReference>
<keyword evidence="1" id="KW-0805">Transcription regulation</keyword>
<dbReference type="GO" id="GO:0003677">
    <property type="term" value="F:DNA binding"/>
    <property type="evidence" value="ECO:0007669"/>
    <property type="project" value="UniProtKB-KW"/>
</dbReference>
<dbReference type="InterPro" id="IPR000792">
    <property type="entry name" value="Tscrpt_reg_LuxR_C"/>
</dbReference>
<keyword evidence="6" id="KW-1185">Reference proteome</keyword>
<dbReference type="Proteomes" id="UP000297741">
    <property type="component" value="Unassembled WGS sequence"/>
</dbReference>
<dbReference type="Pfam" id="PF00196">
    <property type="entry name" value="GerE"/>
    <property type="match status" value="1"/>
</dbReference>
<dbReference type="InterPro" id="IPR036388">
    <property type="entry name" value="WH-like_DNA-bd_sf"/>
</dbReference>
<name>A0ABY2KGP9_9RHOB</name>
<evidence type="ECO:0000313" key="5">
    <source>
        <dbReference type="EMBL" id="TGD41383.1"/>
    </source>
</evidence>
<sequence>MEVWVSVTRLLLLGVPYVPANLSRGAAFPPLDNAAPVDVAPPPAAENEGKPVLTRREMEVLKLAASGMQNKNIAAKLALSEHTVKLHMHHVLSKLGVDNRTGATHWFLGQTRQTPHYLQEL</sequence>
<organism evidence="5 6">
    <name type="scientific">Pseudotabrizicola sediminis</name>
    <dbReference type="NCBI Taxonomy" id="2486418"/>
    <lineage>
        <taxon>Bacteria</taxon>
        <taxon>Pseudomonadati</taxon>
        <taxon>Pseudomonadota</taxon>
        <taxon>Alphaproteobacteria</taxon>
        <taxon>Rhodobacterales</taxon>
        <taxon>Paracoccaceae</taxon>
        <taxon>Pseudotabrizicola</taxon>
    </lineage>
</organism>
<dbReference type="PROSITE" id="PS50043">
    <property type="entry name" value="HTH_LUXR_2"/>
    <property type="match status" value="1"/>
</dbReference>
<keyword evidence="2 5" id="KW-0238">DNA-binding</keyword>
<reference evidence="5 6" key="1">
    <citation type="submission" date="2018-11" db="EMBL/GenBank/DDBJ databases">
        <title>Tabrizicola sp. isolated from sediment of alpine lake.</title>
        <authorList>
            <person name="Liu Z."/>
        </authorList>
    </citation>
    <scope>NUCLEOTIDE SEQUENCE [LARGE SCALE GENOMIC DNA]</scope>
    <source>
        <strain evidence="5 6">DRYC-M-16</strain>
    </source>
</reference>
<evidence type="ECO:0000256" key="1">
    <source>
        <dbReference type="ARBA" id="ARBA00023015"/>
    </source>
</evidence>
<dbReference type="PRINTS" id="PR00038">
    <property type="entry name" value="HTHLUXR"/>
</dbReference>
<dbReference type="Gene3D" id="1.10.10.10">
    <property type="entry name" value="Winged helix-like DNA-binding domain superfamily/Winged helix DNA-binding domain"/>
    <property type="match status" value="1"/>
</dbReference>
<dbReference type="EMBL" id="RPEM01000028">
    <property type="protein sequence ID" value="TGD41383.1"/>
    <property type="molecule type" value="Genomic_DNA"/>
</dbReference>
<evidence type="ECO:0000259" key="4">
    <source>
        <dbReference type="PROSITE" id="PS50043"/>
    </source>
</evidence>
<dbReference type="PANTHER" id="PTHR44688">
    <property type="entry name" value="DNA-BINDING TRANSCRIPTIONAL ACTIVATOR DEVR_DOSR"/>
    <property type="match status" value="1"/>
</dbReference>
<comment type="caution">
    <text evidence="5">The sequence shown here is derived from an EMBL/GenBank/DDBJ whole genome shotgun (WGS) entry which is preliminary data.</text>
</comment>
<evidence type="ECO:0000313" key="6">
    <source>
        <dbReference type="Proteomes" id="UP000297741"/>
    </source>
</evidence>
<protein>
    <submittedName>
        <fullName evidence="5">DNA-binding response regulator</fullName>
    </submittedName>
</protein>
<evidence type="ECO:0000256" key="2">
    <source>
        <dbReference type="ARBA" id="ARBA00023125"/>
    </source>
</evidence>
<keyword evidence="3" id="KW-0804">Transcription</keyword>
<dbReference type="CDD" id="cd06170">
    <property type="entry name" value="LuxR_C_like"/>
    <property type="match status" value="1"/>
</dbReference>
<accession>A0ABY2KGP9</accession>
<dbReference type="PANTHER" id="PTHR44688:SF16">
    <property type="entry name" value="DNA-BINDING TRANSCRIPTIONAL ACTIVATOR DEVR_DOSR"/>
    <property type="match status" value="1"/>
</dbReference>
<dbReference type="PROSITE" id="PS00622">
    <property type="entry name" value="HTH_LUXR_1"/>
    <property type="match status" value="1"/>
</dbReference>
<dbReference type="SUPFAM" id="SSF46894">
    <property type="entry name" value="C-terminal effector domain of the bipartite response regulators"/>
    <property type="match status" value="1"/>
</dbReference>
<gene>
    <name evidence="5" type="ORF">EEB11_18760</name>
</gene>
<evidence type="ECO:0000256" key="3">
    <source>
        <dbReference type="ARBA" id="ARBA00023163"/>
    </source>
</evidence>